<feature type="coiled-coil region" evidence="1">
    <location>
        <begin position="533"/>
        <end position="567"/>
    </location>
</feature>
<sequence length="594" mass="70616">MNKCKSETNIDEIGPIKNKIFNENKDTRIIIKEALETKLALEEFIKNGKVLCRFNKNVQNKKKINVEHLTNNFHSFYQKIKNIMKNASLIATNIDDQIRVISGIHSLQTNVYGFASEMSQKNVIIEQLNMDLNVMRQELDLSDEKIQSSIKERYSLMNEIDMLRDSKNFKDSYNITEEHKQDTKYKHNYIRVERQYERVKCCNERLKNLIIKLKNDKIELTDKIFMQEKTIELFKNKLNSLTDLLQHEKDHLNKLEQEYEYLTDKNQIKLHESPNINSDNQNLNEIKNRLNIMKEQITNFEQVFSNVNMYSKSNDDLKKKINKYKTKLNEFEISDRQKQYEILKLQKEMVHSKENEKSLNEKIVNLIKKDGKNISYKKDVINLKNDNVKKYETMEKLPKKLKQVEEYNEQTNVKIEIMEKHLTRQKNLLKIKDEEIKKLNNQVDSISKKFEITNCVLLKLKNENVKLNNSDIQPKTLNIQDLNDDENLNTQYVIKDYEINVSDESTSQISIKSISLENYLQESNDYKGKYSENKKLKKELILTQNKLDEFRKDQENFEKSSNTLNENLRQKLQNAASVNISLQKYVHFIKNLHK</sequence>
<feature type="coiled-coil region" evidence="1">
    <location>
        <begin position="203"/>
        <end position="362"/>
    </location>
</feature>
<dbReference type="AlphaFoldDB" id="A0A177AUA0"/>
<keyword evidence="1" id="KW-0175">Coiled coil</keyword>
<evidence type="ECO:0000313" key="3">
    <source>
        <dbReference type="Proteomes" id="UP000078046"/>
    </source>
</evidence>
<gene>
    <name evidence="2" type="ORF">A3Q56_07314</name>
</gene>
<protein>
    <submittedName>
        <fullName evidence="2">Uncharacterized protein</fullName>
    </submittedName>
</protein>
<keyword evidence="3" id="KW-1185">Reference proteome</keyword>
<comment type="caution">
    <text evidence="2">The sequence shown here is derived from an EMBL/GenBank/DDBJ whole genome shotgun (WGS) entry which is preliminary data.</text>
</comment>
<reference evidence="2 3" key="1">
    <citation type="submission" date="2016-04" db="EMBL/GenBank/DDBJ databases">
        <title>The genome of Intoshia linei affirms orthonectids as highly simplified spiralians.</title>
        <authorList>
            <person name="Mikhailov K.V."/>
            <person name="Slusarev G.S."/>
            <person name="Nikitin M.A."/>
            <person name="Logacheva M.D."/>
            <person name="Penin A."/>
            <person name="Aleoshin V."/>
            <person name="Panchin Y.V."/>
        </authorList>
    </citation>
    <scope>NUCLEOTIDE SEQUENCE [LARGE SCALE GENOMIC DNA]</scope>
    <source>
        <strain evidence="2">Intl2013</strain>
        <tissue evidence="2">Whole animal</tissue>
    </source>
</reference>
<accession>A0A177AUA0</accession>
<evidence type="ECO:0000313" key="2">
    <source>
        <dbReference type="EMBL" id="OAF64961.1"/>
    </source>
</evidence>
<dbReference type="Proteomes" id="UP000078046">
    <property type="component" value="Unassembled WGS sequence"/>
</dbReference>
<proteinExistence type="predicted"/>
<feature type="coiled-coil region" evidence="1">
    <location>
        <begin position="422"/>
        <end position="449"/>
    </location>
</feature>
<organism evidence="2 3">
    <name type="scientific">Intoshia linei</name>
    <dbReference type="NCBI Taxonomy" id="1819745"/>
    <lineage>
        <taxon>Eukaryota</taxon>
        <taxon>Metazoa</taxon>
        <taxon>Spiralia</taxon>
        <taxon>Lophotrochozoa</taxon>
        <taxon>Mesozoa</taxon>
        <taxon>Orthonectida</taxon>
        <taxon>Rhopaluridae</taxon>
        <taxon>Intoshia</taxon>
    </lineage>
</organism>
<dbReference type="EMBL" id="LWCA01001518">
    <property type="protein sequence ID" value="OAF64961.1"/>
    <property type="molecule type" value="Genomic_DNA"/>
</dbReference>
<name>A0A177AUA0_9BILA</name>
<evidence type="ECO:0000256" key="1">
    <source>
        <dbReference type="SAM" id="Coils"/>
    </source>
</evidence>